<evidence type="ECO:0000313" key="3">
    <source>
        <dbReference type="EMBL" id="NHN84103.1"/>
    </source>
</evidence>
<dbReference type="Proteomes" id="UP000635278">
    <property type="component" value="Unassembled WGS sequence"/>
</dbReference>
<proteinExistence type="predicted"/>
<dbReference type="SUPFAM" id="SSF52540">
    <property type="entry name" value="P-loop containing nucleoside triphosphate hydrolases"/>
    <property type="match status" value="1"/>
</dbReference>
<dbReference type="InterPro" id="IPR027417">
    <property type="entry name" value="P-loop_NTPase"/>
</dbReference>
<keyword evidence="4" id="KW-1185">Reference proteome</keyword>
<feature type="compositionally biased region" description="Basic and acidic residues" evidence="1">
    <location>
        <begin position="483"/>
        <end position="501"/>
    </location>
</feature>
<organism evidence="3 4">
    <name type="scientific">Acetobacter musti</name>
    <dbReference type="NCBI Taxonomy" id="864732"/>
    <lineage>
        <taxon>Bacteria</taxon>
        <taxon>Pseudomonadati</taxon>
        <taxon>Pseudomonadota</taxon>
        <taxon>Alphaproteobacteria</taxon>
        <taxon>Acetobacterales</taxon>
        <taxon>Acetobacteraceae</taxon>
        <taxon>Acetobacter</taxon>
    </lineage>
</organism>
<dbReference type="EMBL" id="WOTB01000005">
    <property type="protein sequence ID" value="NHN84103.1"/>
    <property type="molecule type" value="Genomic_DNA"/>
</dbReference>
<name>A0ABX0JMX3_9PROT</name>
<dbReference type="InterPro" id="IPR038726">
    <property type="entry name" value="PDDEXK_AddAB-type"/>
</dbReference>
<feature type="region of interest" description="Disordered" evidence="1">
    <location>
        <begin position="741"/>
        <end position="773"/>
    </location>
</feature>
<protein>
    <submittedName>
        <fullName evidence="3">Double-strand break repair protein AddB</fullName>
    </submittedName>
</protein>
<dbReference type="Pfam" id="PF12705">
    <property type="entry name" value="PDDEXK_1"/>
    <property type="match status" value="1"/>
</dbReference>
<comment type="caution">
    <text evidence="3">The sequence shown here is derived from an EMBL/GenBank/DDBJ whole genome shotgun (WGS) entry which is preliminary data.</text>
</comment>
<feature type="domain" description="PD-(D/E)XK endonuclease-like" evidence="2">
    <location>
        <begin position="774"/>
        <end position="990"/>
    </location>
</feature>
<feature type="region of interest" description="Disordered" evidence="1">
    <location>
        <begin position="474"/>
        <end position="513"/>
    </location>
</feature>
<evidence type="ECO:0000259" key="2">
    <source>
        <dbReference type="Pfam" id="PF12705"/>
    </source>
</evidence>
<evidence type="ECO:0000313" key="4">
    <source>
        <dbReference type="Proteomes" id="UP000635278"/>
    </source>
</evidence>
<dbReference type="InterPro" id="IPR014153">
    <property type="entry name" value="Ds_break_AddB"/>
</dbReference>
<gene>
    <name evidence="3" type="primary">addB</name>
    <name evidence="3" type="ORF">GOB93_05525</name>
</gene>
<sequence length="1065" mass="113411">MTQAASLSLPLATIPAHLCFLDEIAARWTAGVDDDPERIGDGTLVLPGRRAARALTEAFLRHADGRAILLPRIIPIGGLDEAETALASPDSLLLPPAVPPMRRLAVLTRLVLQAGEAFGTRPMLDQAWPLAAALADLMDEAERSGVDLAAALPDAVEEGFAAHWQVTLKFLGIVTRIWPDWLREEGLMNPVARQVALLKAQGEYWAQKEHGARSDDDGTRHDVRGRAESGVAGRLWAVGFTDALPATTEALRGILTNPEGLLVFPGVDLSMDEDTFATLPDGHPQAGLSRLLAGLGARRGDVALWSSVLPDGEKRRAVPAARSRLIARALLPASALGDWAQDPERVDCTGLTRLTAADQQEEAAAIALALREAIGRKGRRAALVTPDRALAGRVAAELARWDILADDSAGELLIATPPAVLIRLLAQAVDQALSPVALLALLKHPLVACGMNPGACRASARLLERRLLRGPAPAPGMAGLRARAAEDRATEDRAAEGKRESAGAALPGVSADRPDVPQPVDVFLDRLETCLAPALEAAREPGSLPDLLTGLLKAAEALAGTDDMSGADRLWRGEDGNALAHRLSDLLASCDVLPPQPWTVLDGLLCAVLTEERIQSRHALRGRGEAALTLHPRVFIWGLAEARLQTVDLIVLGGLVEGVWPPATDPGPWLSRPMRTRVGLPSPERAIGQAAHDFASCVAAADEVILSVPGRLEGAPAVPARWLVRLDAFLAGRDQNLTEHPAQSWLKQIDRPDGAPVAAPPPSPRPPVSRRPRSLSVTEIETWIRDPYAIYARHVLKLRPLDPLEQSVDASDYGTLVHGALDAWFSEQRTNWPDDAAGRLRAMFLASLDGAGLRPALAAWWRPRLIRIAAWVAGAETARRENGVPAAIVTEARGRATMEDLPGGAFSLRGRADRIDVFADGGTAILDYKTGSVPSNTAVVRGWNPQLPLEAAMLALGGFPAVTARSGGVAGPGDVAGAGVRELLYWRLTGGAEPGEDAAISVKDGTIADLAAQAWESLRLRVAAYDHPDQPYLSHPHPGNEPRFADYAQLARVAEWSTAREDGAE</sequence>
<dbReference type="NCBIfam" id="TIGR02786">
    <property type="entry name" value="addB_alphas"/>
    <property type="match status" value="1"/>
</dbReference>
<accession>A0ABX0JMX3</accession>
<reference evidence="3 4" key="1">
    <citation type="journal article" date="2020" name="Int. J. Syst. Evol. Microbiol.">
        <title>Novel acetic acid bacteria from cider fermentations: Acetobacter conturbans sp. nov. and Acetobacter fallax sp. nov.</title>
        <authorList>
            <person name="Sombolestani A.S."/>
            <person name="Cleenwerck I."/>
            <person name="Cnockaert M."/>
            <person name="Borremans W."/>
            <person name="Wieme A.D."/>
            <person name="De Vuyst L."/>
            <person name="Vandamme P."/>
        </authorList>
    </citation>
    <scope>NUCLEOTIDE SEQUENCE [LARGE SCALE GENOMIC DNA]</scope>
    <source>
        <strain evidence="3 4">LMG 30640</strain>
    </source>
</reference>
<dbReference type="RefSeq" id="WP_242010552.1">
    <property type="nucleotide sequence ID" value="NZ_WOTB01000005.1"/>
</dbReference>
<evidence type="ECO:0000256" key="1">
    <source>
        <dbReference type="SAM" id="MobiDB-lite"/>
    </source>
</evidence>
<feature type="compositionally biased region" description="Pro residues" evidence="1">
    <location>
        <begin position="758"/>
        <end position="767"/>
    </location>
</feature>